<dbReference type="RefSeq" id="XP_025601665.1">
    <property type="nucleotide sequence ID" value="XM_025741362.1"/>
</dbReference>
<keyword evidence="2" id="KW-0812">Transmembrane</keyword>
<dbReference type="InterPro" id="IPR021709">
    <property type="entry name" value="DUF3292"/>
</dbReference>
<dbReference type="Proteomes" id="UP000245946">
    <property type="component" value="Unassembled WGS sequence"/>
</dbReference>
<evidence type="ECO:0000313" key="3">
    <source>
        <dbReference type="EMBL" id="PWO01387.1"/>
    </source>
</evidence>
<evidence type="ECO:0000313" key="4">
    <source>
        <dbReference type="Proteomes" id="UP000245946"/>
    </source>
</evidence>
<proteinExistence type="predicted"/>
<keyword evidence="4" id="KW-1185">Reference proteome</keyword>
<evidence type="ECO:0000256" key="2">
    <source>
        <dbReference type="SAM" id="Phobius"/>
    </source>
</evidence>
<dbReference type="Pfam" id="PF11696">
    <property type="entry name" value="DUF3292"/>
    <property type="match status" value="1"/>
</dbReference>
<dbReference type="OrthoDB" id="1708389at2759"/>
<feature type="compositionally biased region" description="Basic and acidic residues" evidence="1">
    <location>
        <begin position="54"/>
        <end position="80"/>
    </location>
</feature>
<feature type="compositionally biased region" description="Polar residues" evidence="1">
    <location>
        <begin position="336"/>
        <end position="350"/>
    </location>
</feature>
<feature type="compositionally biased region" description="Basic and acidic residues" evidence="1">
    <location>
        <begin position="321"/>
        <end position="333"/>
    </location>
</feature>
<keyword evidence="2" id="KW-0472">Membrane</keyword>
<accession>A0A316ZKQ0</accession>
<protein>
    <submittedName>
        <fullName evidence="3">Uncharacterized protein</fullName>
    </submittedName>
</protein>
<feature type="transmembrane region" description="Helical" evidence="2">
    <location>
        <begin position="209"/>
        <end position="229"/>
    </location>
</feature>
<dbReference type="PANTHER" id="PTHR38694:SF1">
    <property type="entry name" value="PEROXIN DOMAIN-CONTAINING PROTEIN"/>
    <property type="match status" value="1"/>
</dbReference>
<keyword evidence="2" id="KW-1133">Transmembrane helix</keyword>
<feature type="region of interest" description="Disordered" evidence="1">
    <location>
        <begin position="299"/>
        <end position="356"/>
    </location>
</feature>
<dbReference type="PANTHER" id="PTHR38694">
    <property type="entry name" value="CONSERVED EXPRESSED PROTEIN"/>
    <property type="match status" value="1"/>
</dbReference>
<dbReference type="AlphaFoldDB" id="A0A316ZKQ0"/>
<evidence type="ECO:0000256" key="1">
    <source>
        <dbReference type="SAM" id="MobiDB-lite"/>
    </source>
</evidence>
<dbReference type="EMBL" id="KZ819283">
    <property type="protein sequence ID" value="PWO01387.1"/>
    <property type="molecule type" value="Genomic_DNA"/>
</dbReference>
<organism evidence="3 4">
    <name type="scientific">Tilletiopsis washingtonensis</name>
    <dbReference type="NCBI Taxonomy" id="58919"/>
    <lineage>
        <taxon>Eukaryota</taxon>
        <taxon>Fungi</taxon>
        <taxon>Dikarya</taxon>
        <taxon>Basidiomycota</taxon>
        <taxon>Ustilaginomycotina</taxon>
        <taxon>Exobasidiomycetes</taxon>
        <taxon>Entylomatales</taxon>
        <taxon>Entylomatales incertae sedis</taxon>
        <taxon>Tilletiopsis</taxon>
    </lineage>
</organism>
<feature type="compositionally biased region" description="Low complexity" evidence="1">
    <location>
        <begin position="1"/>
        <end position="28"/>
    </location>
</feature>
<dbReference type="STRING" id="58919.A0A316ZKQ0"/>
<sequence length="763" mass="81663">MTTPGQPLELPPVQAQQPAPALGADGTAAPPPAAHDSKTTTLVGAVLGDASAQAHREHHEVKRSHVEKADVTPEHVKDIDGADDEAPAVADGDPDRADDPGLDDLGWSEDPSVPIPVVKSIKNEELWLLIRRFNGQVAHVKKLDEPPQGGIDLNIADKDPFTPEKLKATLERLYLTIGLGLAAFVKHIARVRSWHERRRSSVFAATYTLAWVLDIVVPVFLLFTMVLLVSPRARAVLFPHAPLAAISAKTGEARVPQAGHLGSESLTGAQEAYKGEAAEMEAQNAVKSISKLAITTAVGGGAKSTDDTKALSDDSEDEHDAQEKEKGVVKKAEPLSTVTGHAVSAQTTAAGTGAEKTDAATAEAVDAGLWASMQPFLHILEDIADTWERFGNALSPTAPFRQHHARVFLAGIIAPIVLASYFISSYMVYRGTTAGVGFAFFAQPLFDRVRMSDLRKWLDKNVPDWPRYLELRNSILKGVPTNAQLTLTLLRLGEANKSPLPPPPPPDAAPEATAREGLDMADDPNLPEEYREQLRAAAAEKQAKDAQAEQEEEEKEKEKTPKKRSRIMRLFKGATAGAVETGLGANRVKATAGFESAKRKVGVVKRELGPDAQGDGPSSFHGRHRGKRGLLLISTTATTPCISFERKLPAGARAAQAAADAAKKAAPAGEETTTSRKLAQTAQNARPAPLFSIQIDDIAAVRKLGGLGIAGKLVVGWALDSVVADGLEITTTQGETFVISALPRRDEVFNRIIAMGSTKWESW</sequence>
<gene>
    <name evidence="3" type="ORF">FA09DRAFT_327315</name>
</gene>
<feature type="transmembrane region" description="Helical" evidence="2">
    <location>
        <begin position="405"/>
        <end position="423"/>
    </location>
</feature>
<dbReference type="GeneID" id="37268906"/>
<reference evidence="3 4" key="1">
    <citation type="journal article" date="2018" name="Mol. Biol. Evol.">
        <title>Broad Genomic Sampling Reveals a Smut Pathogenic Ancestry of the Fungal Clade Ustilaginomycotina.</title>
        <authorList>
            <person name="Kijpornyongpan T."/>
            <person name="Mondo S.J."/>
            <person name="Barry K."/>
            <person name="Sandor L."/>
            <person name="Lee J."/>
            <person name="Lipzen A."/>
            <person name="Pangilinan J."/>
            <person name="LaButti K."/>
            <person name="Hainaut M."/>
            <person name="Henrissat B."/>
            <person name="Grigoriev I.V."/>
            <person name="Spatafora J.W."/>
            <person name="Aime M.C."/>
        </authorList>
    </citation>
    <scope>NUCLEOTIDE SEQUENCE [LARGE SCALE GENOMIC DNA]</scope>
    <source>
        <strain evidence="3 4">MCA 4186</strain>
    </source>
</reference>
<feature type="region of interest" description="Disordered" evidence="1">
    <location>
        <begin position="1"/>
        <end position="109"/>
    </location>
</feature>
<feature type="region of interest" description="Disordered" evidence="1">
    <location>
        <begin position="535"/>
        <end position="565"/>
    </location>
</feature>
<name>A0A316ZKQ0_9BASI</name>